<dbReference type="PANTHER" id="PTHR28656">
    <property type="entry name" value="COILED-COIL DOMAIN-CONTAINING PROTEIN 153"/>
    <property type="match status" value="1"/>
</dbReference>
<name>A0A3Q3G7K8_9LABR</name>
<comment type="subcellular location">
    <subcellularLocation>
        <location evidence="2">Cytoplasm</location>
        <location evidence="2">Cytoskeleton</location>
        <location evidence="2">Flagellum axoneme</location>
    </subcellularLocation>
</comment>
<evidence type="ECO:0000256" key="10">
    <source>
        <dbReference type="ARBA" id="ARBA00044754"/>
    </source>
</evidence>
<dbReference type="GeneTree" id="ENSGT00940000167064"/>
<organism evidence="13 14">
    <name type="scientific">Labrus bergylta</name>
    <name type="common">ballan wrasse</name>
    <dbReference type="NCBI Taxonomy" id="56723"/>
    <lineage>
        <taxon>Eukaryota</taxon>
        <taxon>Metazoa</taxon>
        <taxon>Chordata</taxon>
        <taxon>Craniata</taxon>
        <taxon>Vertebrata</taxon>
        <taxon>Euteleostomi</taxon>
        <taxon>Actinopterygii</taxon>
        <taxon>Neopterygii</taxon>
        <taxon>Teleostei</taxon>
        <taxon>Neoteleostei</taxon>
        <taxon>Acanthomorphata</taxon>
        <taxon>Eupercaria</taxon>
        <taxon>Labriformes</taxon>
        <taxon>Labridae</taxon>
        <taxon>Labrus</taxon>
    </lineage>
</organism>
<evidence type="ECO:0000313" key="14">
    <source>
        <dbReference type="Proteomes" id="UP000261660"/>
    </source>
</evidence>
<evidence type="ECO:0000256" key="12">
    <source>
        <dbReference type="SAM" id="Coils"/>
    </source>
</evidence>
<dbReference type="InterPro" id="IPR033585">
    <property type="entry name" value="DRC12-like"/>
</dbReference>
<reference evidence="13" key="1">
    <citation type="submission" date="2025-08" db="UniProtKB">
        <authorList>
            <consortium name="Ensembl"/>
        </authorList>
    </citation>
    <scope>IDENTIFICATION</scope>
</reference>
<evidence type="ECO:0000256" key="5">
    <source>
        <dbReference type="ARBA" id="ARBA00022846"/>
    </source>
</evidence>
<evidence type="ECO:0000256" key="3">
    <source>
        <dbReference type="ARBA" id="ARBA00011248"/>
    </source>
</evidence>
<keyword evidence="4" id="KW-0963">Cytoplasm</keyword>
<evidence type="ECO:0000256" key="1">
    <source>
        <dbReference type="ARBA" id="ARBA00003029"/>
    </source>
</evidence>
<evidence type="ECO:0000313" key="13">
    <source>
        <dbReference type="Ensembl" id="ENSLBEP00000026953.1"/>
    </source>
</evidence>
<evidence type="ECO:0000256" key="6">
    <source>
        <dbReference type="ARBA" id="ARBA00023054"/>
    </source>
</evidence>
<dbReference type="RefSeq" id="XP_029136912.1">
    <property type="nucleotide sequence ID" value="XM_029281079.2"/>
</dbReference>
<evidence type="ECO:0000256" key="7">
    <source>
        <dbReference type="ARBA" id="ARBA00023069"/>
    </source>
</evidence>
<evidence type="ECO:0000256" key="2">
    <source>
        <dbReference type="ARBA" id="ARBA00004611"/>
    </source>
</evidence>
<keyword evidence="8" id="KW-0206">Cytoskeleton</keyword>
<dbReference type="GeneID" id="109998793"/>
<sequence length="197" mass="23121">MPPKKKTKKTTKKAPEKCENDVEAKYKHSILDIAVLQDHIAIQRESAIKIQSDRADLRRRMRDMEQKLQHEGQDHRDVNSDLRRQYKSMQTDLSSKVKRLEKEVGQLKEELVLCQDELKREKREREQVEQEKDTVISDLCHKMDNMETDYEKILHETLDCLTSQLSVAGQEWKGKSTELHQNHKDLLSEFGLNAANI</sequence>
<feature type="coiled-coil region" evidence="12">
    <location>
        <begin position="47"/>
        <end position="138"/>
    </location>
</feature>
<dbReference type="OrthoDB" id="10264405at2759"/>
<keyword evidence="14" id="KW-1185">Reference proteome</keyword>
<comment type="function">
    <text evidence="1">Component of the nexin-dynein regulatory complex (N-DRC), a key regulator of ciliary/flagellar motility which maintains the alignment and integrity of the distal axoneme and regulates microtubule sliding in motile axonemes.</text>
</comment>
<protein>
    <recommendedName>
        <fullName evidence="11">Dynein regulatory complex protein 12</fullName>
    </recommendedName>
</protein>
<dbReference type="FunCoup" id="A0A3Q3G7K8">
    <property type="interactions" value="2"/>
</dbReference>
<dbReference type="AlphaFoldDB" id="A0A3Q3G7K8"/>
<keyword evidence="9" id="KW-0966">Cell projection</keyword>
<dbReference type="Ensembl" id="ENSLBET00000028252.1">
    <property type="protein sequence ID" value="ENSLBEP00000026953.1"/>
    <property type="gene ID" value="ENSLBEG00000020485.1"/>
</dbReference>
<dbReference type="Proteomes" id="UP000261660">
    <property type="component" value="Unplaced"/>
</dbReference>
<proteinExistence type="inferred from homology"/>
<dbReference type="CTD" id="283152"/>
<keyword evidence="7" id="KW-0969">Cilium</keyword>
<comment type="similarity">
    <text evidence="10">Belongs to the DRC12 family.</text>
</comment>
<reference evidence="13" key="2">
    <citation type="submission" date="2025-09" db="UniProtKB">
        <authorList>
            <consortium name="Ensembl"/>
        </authorList>
    </citation>
    <scope>IDENTIFICATION</scope>
</reference>
<dbReference type="PANTHER" id="PTHR28656:SF1">
    <property type="entry name" value="COILED-COIL DOMAIN-CONTAINING PROTEIN 153"/>
    <property type="match status" value="1"/>
</dbReference>
<evidence type="ECO:0000256" key="8">
    <source>
        <dbReference type="ARBA" id="ARBA00023212"/>
    </source>
</evidence>
<evidence type="ECO:0000256" key="9">
    <source>
        <dbReference type="ARBA" id="ARBA00023273"/>
    </source>
</evidence>
<keyword evidence="5" id="KW-0282">Flagellum</keyword>
<evidence type="ECO:0000256" key="4">
    <source>
        <dbReference type="ARBA" id="ARBA00022490"/>
    </source>
</evidence>
<dbReference type="InParanoid" id="A0A3Q3G7K8"/>
<accession>A0A3Q3G7K8</accession>
<evidence type="ECO:0000256" key="11">
    <source>
        <dbReference type="ARBA" id="ARBA00044800"/>
    </source>
</evidence>
<comment type="subunit">
    <text evidence="3">Component of the nexin-dynein regulatory complex (N-DRC).</text>
</comment>
<keyword evidence="6 12" id="KW-0175">Coiled coil</keyword>